<dbReference type="PROSITE" id="PS50842">
    <property type="entry name" value="EXPANSIN_EG45"/>
    <property type="match status" value="1"/>
</dbReference>
<proteinExistence type="inferred from homology"/>
<dbReference type="GO" id="GO:0005576">
    <property type="term" value="C:extracellular region"/>
    <property type="evidence" value="ECO:0007669"/>
    <property type="project" value="UniProtKB-SubCell"/>
</dbReference>
<comment type="subcellular location">
    <subcellularLocation>
        <location evidence="1">Secreted</location>
    </subcellularLocation>
</comment>
<dbReference type="InterPro" id="IPR007117">
    <property type="entry name" value="Expansin_CBD"/>
</dbReference>
<comment type="caution">
    <text evidence="7">The sequence shown here is derived from an EMBL/GenBank/DDBJ whole genome shotgun (WGS) entry which is preliminary data.</text>
</comment>
<evidence type="ECO:0000313" key="7">
    <source>
        <dbReference type="EMBL" id="KAK9757810.1"/>
    </source>
</evidence>
<feature type="domain" description="Expansin-like CBD" evidence="6">
    <location>
        <begin position="189"/>
        <end position="269"/>
    </location>
</feature>
<feature type="signal peptide" evidence="4">
    <location>
        <begin position="1"/>
        <end position="30"/>
    </location>
</feature>
<dbReference type="InterPro" id="IPR036908">
    <property type="entry name" value="RlpA-like_sf"/>
</dbReference>
<gene>
    <name evidence="7" type="ORF">RND81_01G187600</name>
</gene>
<dbReference type="PRINTS" id="PR00829">
    <property type="entry name" value="LOLP1ALLERGN"/>
</dbReference>
<feature type="chain" id="PRO_5043362799" evidence="4">
    <location>
        <begin position="31"/>
        <end position="275"/>
    </location>
</feature>
<evidence type="ECO:0000256" key="4">
    <source>
        <dbReference type="SAM" id="SignalP"/>
    </source>
</evidence>
<dbReference type="EMBL" id="JBDFQZ010000001">
    <property type="protein sequence ID" value="KAK9757810.1"/>
    <property type="molecule type" value="Genomic_DNA"/>
</dbReference>
<reference evidence="7" key="1">
    <citation type="submission" date="2024-03" db="EMBL/GenBank/DDBJ databases">
        <title>WGS assembly of Saponaria officinalis var. Norfolk2.</title>
        <authorList>
            <person name="Jenkins J."/>
            <person name="Shu S."/>
            <person name="Grimwood J."/>
            <person name="Barry K."/>
            <person name="Goodstein D."/>
            <person name="Schmutz J."/>
            <person name="Leebens-Mack J."/>
            <person name="Osbourn A."/>
        </authorList>
    </citation>
    <scope>NUCLEOTIDE SEQUENCE [LARGE SCALE GENOMIC DNA]</scope>
    <source>
        <strain evidence="7">JIC</strain>
    </source>
</reference>
<dbReference type="SUPFAM" id="SSF49590">
    <property type="entry name" value="PHL pollen allergen"/>
    <property type="match status" value="1"/>
</dbReference>
<protein>
    <submittedName>
        <fullName evidence="7">Uncharacterized protein</fullName>
    </submittedName>
</protein>
<dbReference type="CDD" id="cd22275">
    <property type="entry name" value="DPBB_EXPB_N"/>
    <property type="match status" value="1"/>
</dbReference>
<evidence type="ECO:0000256" key="1">
    <source>
        <dbReference type="ARBA" id="ARBA00004613"/>
    </source>
</evidence>
<dbReference type="InterPro" id="IPR007118">
    <property type="entry name" value="Expan_Lol_pI"/>
</dbReference>
<sequence>MARYFLNNYPCSTNFLILLYFFILLKCCQSFNPKLMNATIMYNKFNGDNWSPAGSTWYGPPRGAGSDGGACGYKEAVGRPPFSAMISAGGPSIYQSGQGCGMCYQVKCTSNAACSGKPVRVTITDECPECRSEAFHFDLSGSAFGAMAKPGLEDQLRNAGVVPIQFTKVKCNYPGVTITINVDPGSNPYYFAAVLEYEDGLGIAKVEIQPHSGGWRSMAESHGATYAINPGYVLQAPFSLRLTEKDSGKTLVLDSVIPVGWKPGQIYRSRVNFNN</sequence>
<dbReference type="Proteomes" id="UP001443914">
    <property type="component" value="Unassembled WGS sequence"/>
</dbReference>
<evidence type="ECO:0000256" key="2">
    <source>
        <dbReference type="ARBA" id="ARBA00022525"/>
    </source>
</evidence>
<dbReference type="SUPFAM" id="SSF50685">
    <property type="entry name" value="Barwin-like endoglucanases"/>
    <property type="match status" value="1"/>
</dbReference>
<dbReference type="InterPro" id="IPR036749">
    <property type="entry name" value="Expansin_CBD_sf"/>
</dbReference>
<dbReference type="InterPro" id="IPR005795">
    <property type="entry name" value="LolPI"/>
</dbReference>
<evidence type="ECO:0000259" key="6">
    <source>
        <dbReference type="PROSITE" id="PS50843"/>
    </source>
</evidence>
<keyword evidence="4" id="KW-0732">Signal</keyword>
<feature type="domain" description="Expansin-like EG45" evidence="5">
    <location>
        <begin position="68"/>
        <end position="176"/>
    </location>
</feature>
<keyword evidence="2" id="KW-0964">Secreted</keyword>
<dbReference type="Pfam" id="PF01357">
    <property type="entry name" value="Expansin_C"/>
    <property type="match status" value="1"/>
</dbReference>
<dbReference type="PANTHER" id="PTHR31692:SF56">
    <property type="entry name" value="EXPANSIN-B2-RELATED"/>
    <property type="match status" value="1"/>
</dbReference>
<dbReference type="InterPro" id="IPR007112">
    <property type="entry name" value="Expansin/allergen_DPBB_dom"/>
</dbReference>
<dbReference type="Gene3D" id="2.60.40.760">
    <property type="entry name" value="Expansin, cellulose-binding-like domain"/>
    <property type="match status" value="1"/>
</dbReference>
<dbReference type="PROSITE" id="PS50843">
    <property type="entry name" value="EXPANSIN_CBD"/>
    <property type="match status" value="1"/>
</dbReference>
<comment type="similarity">
    <text evidence="3">Belongs to the expansin family.</text>
</comment>
<dbReference type="Gene3D" id="2.40.40.10">
    <property type="entry name" value="RlpA-like domain"/>
    <property type="match status" value="1"/>
</dbReference>
<dbReference type="SMART" id="SM00837">
    <property type="entry name" value="DPBB_1"/>
    <property type="match status" value="1"/>
</dbReference>
<dbReference type="GO" id="GO:0009653">
    <property type="term" value="P:anatomical structure morphogenesis"/>
    <property type="evidence" value="ECO:0007669"/>
    <property type="project" value="UniProtKB-ARBA"/>
</dbReference>
<dbReference type="InterPro" id="IPR009009">
    <property type="entry name" value="RlpA-like_DPBB"/>
</dbReference>
<keyword evidence="8" id="KW-1185">Reference proteome</keyword>
<accession>A0AAW1NH72</accession>
<evidence type="ECO:0000259" key="5">
    <source>
        <dbReference type="PROSITE" id="PS50842"/>
    </source>
</evidence>
<evidence type="ECO:0000256" key="3">
    <source>
        <dbReference type="RuleBase" id="RU003460"/>
    </source>
</evidence>
<dbReference type="PRINTS" id="PR01225">
    <property type="entry name" value="EXPANSNFAMLY"/>
</dbReference>
<evidence type="ECO:0000313" key="8">
    <source>
        <dbReference type="Proteomes" id="UP001443914"/>
    </source>
</evidence>
<dbReference type="PANTHER" id="PTHR31692">
    <property type="entry name" value="EXPANSIN-B3"/>
    <property type="match status" value="1"/>
</dbReference>
<name>A0AAW1NH72_SAPOF</name>
<dbReference type="AlphaFoldDB" id="A0AAW1NH72"/>
<organism evidence="7 8">
    <name type="scientific">Saponaria officinalis</name>
    <name type="common">Common soapwort</name>
    <name type="synonym">Lychnis saponaria</name>
    <dbReference type="NCBI Taxonomy" id="3572"/>
    <lineage>
        <taxon>Eukaryota</taxon>
        <taxon>Viridiplantae</taxon>
        <taxon>Streptophyta</taxon>
        <taxon>Embryophyta</taxon>
        <taxon>Tracheophyta</taxon>
        <taxon>Spermatophyta</taxon>
        <taxon>Magnoliopsida</taxon>
        <taxon>eudicotyledons</taxon>
        <taxon>Gunneridae</taxon>
        <taxon>Pentapetalae</taxon>
        <taxon>Caryophyllales</taxon>
        <taxon>Caryophyllaceae</taxon>
        <taxon>Caryophylleae</taxon>
        <taxon>Saponaria</taxon>
    </lineage>
</organism>
<dbReference type="Pfam" id="PF03330">
    <property type="entry name" value="DPBB_1"/>
    <property type="match status" value="1"/>
</dbReference>